<organism evidence="1 2">
    <name type="scientific">Gossypium klotzschianum</name>
    <dbReference type="NCBI Taxonomy" id="34286"/>
    <lineage>
        <taxon>Eukaryota</taxon>
        <taxon>Viridiplantae</taxon>
        <taxon>Streptophyta</taxon>
        <taxon>Embryophyta</taxon>
        <taxon>Tracheophyta</taxon>
        <taxon>Spermatophyta</taxon>
        <taxon>Magnoliopsida</taxon>
        <taxon>eudicotyledons</taxon>
        <taxon>Gunneridae</taxon>
        <taxon>Pentapetalae</taxon>
        <taxon>rosids</taxon>
        <taxon>malvids</taxon>
        <taxon>Malvales</taxon>
        <taxon>Malvaceae</taxon>
        <taxon>Malvoideae</taxon>
        <taxon>Gossypium</taxon>
    </lineage>
</organism>
<evidence type="ECO:0000313" key="2">
    <source>
        <dbReference type="Proteomes" id="UP000593573"/>
    </source>
</evidence>
<gene>
    <name evidence="1" type="ORF">Goklo_011829</name>
</gene>
<accession>A0A7J8VB13</accession>
<dbReference type="Proteomes" id="UP000593573">
    <property type="component" value="Unassembled WGS sequence"/>
</dbReference>
<sequence length="27" mass="3200">MFEEPPMKIKEILKETFSSDKLIMNIS</sequence>
<proteinExistence type="predicted"/>
<comment type="caution">
    <text evidence="1">The sequence shown here is derived from an EMBL/GenBank/DDBJ whole genome shotgun (WGS) entry which is preliminary data.</text>
</comment>
<dbReference type="AlphaFoldDB" id="A0A7J8VB13"/>
<reference evidence="1 2" key="1">
    <citation type="journal article" date="2019" name="Genome Biol. Evol.">
        <title>Insights into the evolution of the New World diploid cottons (Gossypium, subgenus Houzingenia) based on genome sequencing.</title>
        <authorList>
            <person name="Grover C.E."/>
            <person name="Arick M.A. 2nd"/>
            <person name="Thrash A."/>
            <person name="Conover J.L."/>
            <person name="Sanders W.S."/>
            <person name="Peterson D.G."/>
            <person name="Frelichowski J.E."/>
            <person name="Scheffler J.A."/>
            <person name="Scheffler B.E."/>
            <person name="Wendel J.F."/>
        </authorList>
    </citation>
    <scope>NUCLEOTIDE SEQUENCE [LARGE SCALE GENOMIC DNA]</scope>
    <source>
        <strain evidence="1">57</strain>
        <tissue evidence="1">Leaf</tissue>
    </source>
</reference>
<keyword evidence="2" id="KW-1185">Reference proteome</keyword>
<evidence type="ECO:0000313" key="1">
    <source>
        <dbReference type="EMBL" id="MBA0659722.1"/>
    </source>
</evidence>
<feature type="non-terminal residue" evidence="1">
    <location>
        <position position="27"/>
    </location>
</feature>
<dbReference type="EMBL" id="JABFAB010000009">
    <property type="protein sequence ID" value="MBA0659722.1"/>
    <property type="molecule type" value="Genomic_DNA"/>
</dbReference>
<protein>
    <submittedName>
        <fullName evidence="1">Uncharacterized protein</fullName>
    </submittedName>
</protein>
<name>A0A7J8VB13_9ROSI</name>